<reference evidence="8 9" key="1">
    <citation type="submission" date="2016-11" db="EMBL/GenBank/DDBJ databases">
        <authorList>
            <person name="Manzoor S."/>
        </authorList>
    </citation>
    <scope>NUCLEOTIDE SEQUENCE [LARGE SCALE GENOMIC DNA]</scope>
    <source>
        <strain evidence="8">Clostridium ultunense strain Esp</strain>
    </source>
</reference>
<protein>
    <recommendedName>
        <fullName evidence="5">Flagellar hook-associated protein 2</fullName>
        <shortName evidence="5">HAP2</shortName>
    </recommendedName>
    <alternativeName>
        <fullName evidence="5">Flagellar cap protein</fullName>
    </alternativeName>
</protein>
<evidence type="ECO:0000259" key="7">
    <source>
        <dbReference type="Pfam" id="PF07195"/>
    </source>
</evidence>
<dbReference type="HOGENOM" id="CLU_015182_0_2_9"/>
<comment type="subunit">
    <text evidence="2 5">Homopentamer.</text>
</comment>
<comment type="similarity">
    <text evidence="1 5">Belongs to the FliD family.</text>
</comment>
<comment type="subcellular location">
    <subcellularLocation>
        <location evidence="5">Secreted</location>
    </subcellularLocation>
    <subcellularLocation>
        <location evidence="5">Bacterial flagellum</location>
    </subcellularLocation>
</comment>
<keyword evidence="3" id="KW-0175">Coiled coil</keyword>
<dbReference type="Pfam" id="PF07195">
    <property type="entry name" value="FliD_C"/>
    <property type="match status" value="1"/>
</dbReference>
<dbReference type="AlphaFoldDB" id="M1Z9U5"/>
<evidence type="ECO:0000313" key="8">
    <source>
        <dbReference type="EMBL" id="SHD76716.1"/>
    </source>
</evidence>
<proteinExistence type="inferred from homology"/>
<dbReference type="GO" id="GO:0007155">
    <property type="term" value="P:cell adhesion"/>
    <property type="evidence" value="ECO:0007669"/>
    <property type="project" value="InterPro"/>
</dbReference>
<dbReference type="InterPro" id="IPR040026">
    <property type="entry name" value="FliD"/>
</dbReference>
<evidence type="ECO:0000256" key="3">
    <source>
        <dbReference type="ARBA" id="ARBA00023054"/>
    </source>
</evidence>
<dbReference type="PANTHER" id="PTHR30288">
    <property type="entry name" value="FLAGELLAR CAP/ASSEMBLY PROTEIN FLID"/>
    <property type="match status" value="1"/>
</dbReference>
<dbReference type="Proteomes" id="UP000245423">
    <property type="component" value="Chromosome 1"/>
</dbReference>
<organism evidence="8 9">
    <name type="scientific">[Clostridium] ultunense Esp</name>
    <dbReference type="NCBI Taxonomy" id="1288971"/>
    <lineage>
        <taxon>Bacteria</taxon>
        <taxon>Bacillati</taxon>
        <taxon>Bacillota</taxon>
        <taxon>Tissierellia</taxon>
        <taxon>Tissierellales</taxon>
        <taxon>Tepidimicrobiaceae</taxon>
        <taxon>Schnuerera</taxon>
    </lineage>
</organism>
<gene>
    <name evidence="8" type="ORF">CUESP1_1344</name>
</gene>
<evidence type="ECO:0000256" key="1">
    <source>
        <dbReference type="ARBA" id="ARBA00009764"/>
    </source>
</evidence>
<dbReference type="GO" id="GO:0005576">
    <property type="term" value="C:extracellular region"/>
    <property type="evidence" value="ECO:0007669"/>
    <property type="project" value="UniProtKB-SubCell"/>
</dbReference>
<evidence type="ECO:0000313" key="9">
    <source>
        <dbReference type="Proteomes" id="UP000245423"/>
    </source>
</evidence>
<feature type="domain" description="Flagellar hook-associated protein 2 C-terminal" evidence="7">
    <location>
        <begin position="287"/>
        <end position="576"/>
    </location>
</feature>
<dbReference type="GO" id="GO:0071973">
    <property type="term" value="P:bacterial-type flagellum-dependent cell motility"/>
    <property type="evidence" value="ECO:0007669"/>
    <property type="project" value="TreeGrafter"/>
</dbReference>
<dbReference type="OrthoDB" id="9776025at2"/>
<keyword evidence="8" id="KW-0966">Cell projection</keyword>
<evidence type="ECO:0000256" key="2">
    <source>
        <dbReference type="ARBA" id="ARBA00011255"/>
    </source>
</evidence>
<sequence>MYNTMRITGLASGIDTEEMIQNLMKAERVKVDRVEQDRQTVLWRQEAYNSLNKDFANFILNTRKMFGLTTVSRTGTFIPNSYQNLNWIKKATSSHESIAAVSSTGKALDGTYKVNVTQLAEGVSLASGDKIGGNTNLKEMLGVNSEDVIEFTINGKKIVIGNLETDDEGNIIDDRVVPVMNENGDIIDYEAAFIHGNLDNIKLTDVTKLINSAKVKDENGNYVSLGIKASYDAGIDRFFLQTTDTGKDAKIEITADDVGAYFINALKLTDGERGKNGSSIIGEEFFGKDAEISFNGADNIYSSTNRITINGITMDLVGTGEFTINVATDVDSVYEKIEQFVNEYNELVEKTNKLLGEKVYRDYKPLTSEQKKAMDKEDIELWEEKAKSGLLRSDDLVGRTMLNVRRSLYEKSAGIEGAFKLITEIGISTEEYARGSAGGKLVIDEQKLKEAISKDPEGTMELLFKESNPDKVETIDGKEVKQIGGIVTRIYDNLIAGMEEIIKKSGTGDSTDLYRNVKSNILLDFVTEYGSVSLLDKDVLDYSRRIDDLNQMLFRKENNYYAKFTAMERAISRMNQQSMWLMQQFMG</sequence>
<dbReference type="GO" id="GO:0009424">
    <property type="term" value="C:bacterial-type flagellum hook"/>
    <property type="evidence" value="ECO:0007669"/>
    <property type="project" value="UniProtKB-UniRule"/>
</dbReference>
<keyword evidence="4 5" id="KW-0975">Bacterial flagellum</keyword>
<dbReference type="RefSeq" id="WP_005584498.1">
    <property type="nucleotide sequence ID" value="NZ_LT669839.1"/>
</dbReference>
<evidence type="ECO:0000256" key="4">
    <source>
        <dbReference type="ARBA" id="ARBA00023143"/>
    </source>
</evidence>
<comment type="function">
    <text evidence="5">Required for morphogenesis and for the elongation of the flagellar filament by facilitating polymerization of the flagellin monomers at the tip of growing filament. Forms a capping structure, which prevents flagellin subunits (transported through the central channel of the flagellum) from leaking out without polymerization at the distal end.</text>
</comment>
<name>M1Z9U5_9FIRM</name>
<dbReference type="Pfam" id="PF02465">
    <property type="entry name" value="FliD_N"/>
    <property type="match status" value="1"/>
</dbReference>
<accession>M1Z9U5</accession>
<dbReference type="GO" id="GO:0009421">
    <property type="term" value="C:bacterial-type flagellum filament cap"/>
    <property type="evidence" value="ECO:0007669"/>
    <property type="project" value="InterPro"/>
</dbReference>
<dbReference type="PANTHER" id="PTHR30288:SF0">
    <property type="entry name" value="FLAGELLAR HOOK-ASSOCIATED PROTEIN 2"/>
    <property type="match status" value="1"/>
</dbReference>
<evidence type="ECO:0000259" key="6">
    <source>
        <dbReference type="Pfam" id="PF02465"/>
    </source>
</evidence>
<keyword evidence="9" id="KW-1185">Reference proteome</keyword>
<keyword evidence="8" id="KW-0969">Cilium</keyword>
<keyword evidence="8" id="KW-0282">Flagellum</keyword>
<keyword evidence="5" id="KW-0964">Secreted</keyword>
<feature type="domain" description="Flagellar hook-associated protein 2 N-terminal" evidence="6">
    <location>
        <begin position="12"/>
        <end position="121"/>
    </location>
</feature>
<dbReference type="InterPro" id="IPR010809">
    <property type="entry name" value="FliD_C"/>
</dbReference>
<dbReference type="InterPro" id="IPR003481">
    <property type="entry name" value="FliD_N"/>
</dbReference>
<dbReference type="EMBL" id="LT669839">
    <property type="protein sequence ID" value="SHD76716.1"/>
    <property type="molecule type" value="Genomic_DNA"/>
</dbReference>
<evidence type="ECO:0000256" key="5">
    <source>
        <dbReference type="RuleBase" id="RU362066"/>
    </source>
</evidence>